<keyword evidence="2" id="KW-1133">Transmembrane helix</keyword>
<accession>A0ABQ5U5X0</accession>
<dbReference type="Pfam" id="PF04367">
    <property type="entry name" value="DUF502"/>
    <property type="match status" value="1"/>
</dbReference>
<comment type="caution">
    <text evidence="3">The sequence shown here is derived from an EMBL/GenBank/DDBJ whole genome shotgun (WGS) entry which is preliminary data.</text>
</comment>
<feature type="compositionally biased region" description="Basic and acidic residues" evidence="1">
    <location>
        <begin position="247"/>
        <end position="256"/>
    </location>
</feature>
<dbReference type="PANTHER" id="PTHR31876">
    <property type="entry name" value="COV-LIKE PROTEIN 1"/>
    <property type="match status" value="1"/>
</dbReference>
<evidence type="ECO:0000313" key="4">
    <source>
        <dbReference type="Proteomes" id="UP001161409"/>
    </source>
</evidence>
<name>A0ABQ5U5X0_9PROT</name>
<reference evidence="3" key="1">
    <citation type="journal article" date="2014" name="Int. J. Syst. Evol. Microbiol.">
        <title>Complete genome of a new Firmicutes species belonging to the dominant human colonic microbiota ('Ruminococcus bicirculans') reveals two chromosomes and a selective capacity to utilize plant glucans.</title>
        <authorList>
            <consortium name="NISC Comparative Sequencing Program"/>
            <person name="Wegmann U."/>
            <person name="Louis P."/>
            <person name="Goesmann A."/>
            <person name="Henrissat B."/>
            <person name="Duncan S.H."/>
            <person name="Flint H.J."/>
        </authorList>
    </citation>
    <scope>NUCLEOTIDE SEQUENCE</scope>
    <source>
        <strain evidence="3">NBRC 103408</strain>
    </source>
</reference>
<keyword evidence="4" id="KW-1185">Reference proteome</keyword>
<dbReference type="EMBL" id="BSNF01000008">
    <property type="protein sequence ID" value="GLQ07283.1"/>
    <property type="molecule type" value="Genomic_DNA"/>
</dbReference>
<dbReference type="RefSeq" id="WP_169561338.1">
    <property type="nucleotide sequence ID" value="NZ_BSNF01000008.1"/>
</dbReference>
<feature type="transmembrane region" description="Helical" evidence="2">
    <location>
        <begin position="77"/>
        <end position="105"/>
    </location>
</feature>
<gene>
    <name evidence="3" type="ORF">GCM10007924_25040</name>
</gene>
<reference evidence="3" key="2">
    <citation type="submission" date="2023-01" db="EMBL/GenBank/DDBJ databases">
        <title>Draft genome sequence of Sneathiella chinensis strain NBRC 103408.</title>
        <authorList>
            <person name="Sun Q."/>
            <person name="Mori K."/>
        </authorList>
    </citation>
    <scope>NUCLEOTIDE SEQUENCE</scope>
    <source>
        <strain evidence="3">NBRC 103408</strain>
    </source>
</reference>
<keyword evidence="2" id="KW-0472">Membrane</keyword>
<proteinExistence type="predicted"/>
<sequence>MKKKQAGKTQDPSGVKSILVEPAPKAGFWARVRTYFLTGIVIAAPITITIYLTYAFVTFVDANITPLIPARYNPETYLPFGVPGLGVFLVVLGLILIGFLTANFLGRSLLHYGERIVARMPVVRTIYNALKQIMETVLAQSGTSFREVVLVEYPRKGLWAIAFVTSTAEGEVSSLDEGDMISVFLPTTPNPTSGFLLFVPKHDLKYLDMSVEEGVKLVISAGMIWPDGKEPAAVKQGPGGSTNGKKSAGDSDDSKKKPTKAGA</sequence>
<keyword evidence="2" id="KW-0812">Transmembrane</keyword>
<evidence type="ECO:0000313" key="3">
    <source>
        <dbReference type="EMBL" id="GLQ07283.1"/>
    </source>
</evidence>
<evidence type="ECO:0000256" key="2">
    <source>
        <dbReference type="SAM" id="Phobius"/>
    </source>
</evidence>
<dbReference type="PANTHER" id="PTHR31876:SF26">
    <property type="entry name" value="PROTEIN LIKE COV 2"/>
    <property type="match status" value="1"/>
</dbReference>
<organism evidence="3 4">
    <name type="scientific">Sneathiella chinensis</name>
    <dbReference type="NCBI Taxonomy" id="349750"/>
    <lineage>
        <taxon>Bacteria</taxon>
        <taxon>Pseudomonadati</taxon>
        <taxon>Pseudomonadota</taxon>
        <taxon>Alphaproteobacteria</taxon>
        <taxon>Sneathiellales</taxon>
        <taxon>Sneathiellaceae</taxon>
        <taxon>Sneathiella</taxon>
    </lineage>
</organism>
<dbReference type="Proteomes" id="UP001161409">
    <property type="component" value="Unassembled WGS sequence"/>
</dbReference>
<feature type="region of interest" description="Disordered" evidence="1">
    <location>
        <begin position="229"/>
        <end position="263"/>
    </location>
</feature>
<evidence type="ECO:0000256" key="1">
    <source>
        <dbReference type="SAM" id="MobiDB-lite"/>
    </source>
</evidence>
<feature type="transmembrane region" description="Helical" evidence="2">
    <location>
        <begin position="35"/>
        <end position="57"/>
    </location>
</feature>
<protein>
    <submittedName>
        <fullName evidence="3">Membrane protein</fullName>
    </submittedName>
</protein>
<dbReference type="InterPro" id="IPR007462">
    <property type="entry name" value="COV1-like"/>
</dbReference>